<keyword evidence="3" id="KW-1185">Reference proteome</keyword>
<feature type="compositionally biased region" description="Basic and acidic residues" evidence="1">
    <location>
        <begin position="198"/>
        <end position="208"/>
    </location>
</feature>
<proteinExistence type="predicted"/>
<dbReference type="EMBL" id="MTYJ01000016">
    <property type="protein sequence ID" value="OQV22594.1"/>
    <property type="molecule type" value="Genomic_DNA"/>
</dbReference>
<name>A0A1W0X5E6_HYPEX</name>
<organism evidence="2 3">
    <name type="scientific">Hypsibius exemplaris</name>
    <name type="common">Freshwater tardigrade</name>
    <dbReference type="NCBI Taxonomy" id="2072580"/>
    <lineage>
        <taxon>Eukaryota</taxon>
        <taxon>Metazoa</taxon>
        <taxon>Ecdysozoa</taxon>
        <taxon>Tardigrada</taxon>
        <taxon>Eutardigrada</taxon>
        <taxon>Parachela</taxon>
        <taxon>Hypsibioidea</taxon>
        <taxon>Hypsibiidae</taxon>
        <taxon>Hypsibius</taxon>
    </lineage>
</organism>
<dbReference type="AlphaFoldDB" id="A0A1W0X5E6"/>
<protein>
    <submittedName>
        <fullName evidence="2">Uncharacterized protein</fullName>
    </submittedName>
</protein>
<dbReference type="Proteomes" id="UP000192578">
    <property type="component" value="Unassembled WGS sequence"/>
</dbReference>
<gene>
    <name evidence="2" type="ORF">BV898_03419</name>
</gene>
<comment type="caution">
    <text evidence="2">The sequence shown here is derived from an EMBL/GenBank/DDBJ whole genome shotgun (WGS) entry which is preliminary data.</text>
</comment>
<feature type="region of interest" description="Disordered" evidence="1">
    <location>
        <begin position="187"/>
        <end position="215"/>
    </location>
</feature>
<accession>A0A1W0X5E6</accession>
<sequence length="275" mass="29671">METGNTFQNWEEFEQFRDEWCKKKGLVFRVGKQSKKFNQQTEIAEYDNGTSLREWQRKIIISKTLISPAPQKRGARRLSVQMTAPENEIFSLVMETFFRLFFVLLCGLCGSLSGVYGQFFGGLGFGFGGLIPNPLAIWAAGGPGIGAQIPDIGLMGMNDDIRILPQQNVPAPAAAASAADLKNAAPSNGSTDAAVTMDADKAPTDTRSIRKKGGAVMNGLSGGAKKASLLEKQKILNMSISSLAKQILDERSAESARALPSLRDVLAAQPQSKSK</sequence>
<evidence type="ECO:0000313" key="2">
    <source>
        <dbReference type="EMBL" id="OQV22594.1"/>
    </source>
</evidence>
<reference evidence="3" key="1">
    <citation type="submission" date="2017-01" db="EMBL/GenBank/DDBJ databases">
        <title>Comparative genomics of anhydrobiosis in the tardigrade Hypsibius dujardini.</title>
        <authorList>
            <person name="Yoshida Y."/>
            <person name="Koutsovoulos G."/>
            <person name="Laetsch D."/>
            <person name="Stevens L."/>
            <person name="Kumar S."/>
            <person name="Horikawa D."/>
            <person name="Ishino K."/>
            <person name="Komine S."/>
            <person name="Tomita M."/>
            <person name="Blaxter M."/>
            <person name="Arakawa K."/>
        </authorList>
    </citation>
    <scope>NUCLEOTIDE SEQUENCE [LARGE SCALE GENOMIC DNA]</scope>
    <source>
        <strain evidence="3">Z151</strain>
    </source>
</reference>
<evidence type="ECO:0000313" key="3">
    <source>
        <dbReference type="Proteomes" id="UP000192578"/>
    </source>
</evidence>
<evidence type="ECO:0000256" key="1">
    <source>
        <dbReference type="SAM" id="MobiDB-lite"/>
    </source>
</evidence>